<organism evidence="1 2">
    <name type="scientific">Hermanssonia centrifuga</name>
    <dbReference type="NCBI Taxonomy" id="98765"/>
    <lineage>
        <taxon>Eukaryota</taxon>
        <taxon>Fungi</taxon>
        <taxon>Dikarya</taxon>
        <taxon>Basidiomycota</taxon>
        <taxon>Agaricomycotina</taxon>
        <taxon>Agaricomycetes</taxon>
        <taxon>Polyporales</taxon>
        <taxon>Meruliaceae</taxon>
        <taxon>Hermanssonia</taxon>
    </lineage>
</organism>
<gene>
    <name evidence="1" type="ORF">PHLCEN_2v333</name>
</gene>
<dbReference type="EMBL" id="MLYV02000029">
    <property type="protein sequence ID" value="PSS37865.1"/>
    <property type="molecule type" value="Genomic_DNA"/>
</dbReference>
<keyword evidence="2" id="KW-1185">Reference proteome</keyword>
<proteinExistence type="predicted"/>
<protein>
    <submittedName>
        <fullName evidence="1">Uncharacterized protein</fullName>
    </submittedName>
</protein>
<dbReference type="Proteomes" id="UP000186601">
    <property type="component" value="Unassembled WGS sequence"/>
</dbReference>
<name>A0A2R6S6I0_9APHY</name>
<reference evidence="1 2" key="1">
    <citation type="submission" date="2018-02" db="EMBL/GenBank/DDBJ databases">
        <title>Genome sequence of the basidiomycete white-rot fungus Phlebia centrifuga.</title>
        <authorList>
            <person name="Granchi Z."/>
            <person name="Peng M."/>
            <person name="de Vries R.P."/>
            <person name="Hilden K."/>
            <person name="Makela M.R."/>
            <person name="Grigoriev I."/>
            <person name="Riley R."/>
        </authorList>
    </citation>
    <scope>NUCLEOTIDE SEQUENCE [LARGE SCALE GENOMIC DNA]</scope>
    <source>
        <strain evidence="1 2">FBCC195</strain>
    </source>
</reference>
<evidence type="ECO:0000313" key="2">
    <source>
        <dbReference type="Proteomes" id="UP000186601"/>
    </source>
</evidence>
<dbReference type="AlphaFoldDB" id="A0A2R6S6I0"/>
<evidence type="ECO:0000313" key="1">
    <source>
        <dbReference type="EMBL" id="PSS37865.1"/>
    </source>
</evidence>
<comment type="caution">
    <text evidence="1">The sequence shown here is derived from an EMBL/GenBank/DDBJ whole genome shotgun (WGS) entry which is preliminary data.</text>
</comment>
<accession>A0A2R6S6I0</accession>
<sequence>MSSTSEDDGGFVVIEQISKHFPPAVHQPIAEFIIDQEDDAQTSTNAVVENGSEPEASNIQALSLMSSFCPAPKVPSVRVKNPRPFPNQRRMVGWVPGSRSERAQVFTQTVRGNCLRAKQGWFSLSVSLQVKYRREVSRLGLVMSVSSVLHSESDIISQHYLVIVS</sequence>